<keyword evidence="3" id="KW-1185">Reference proteome</keyword>
<gene>
    <name evidence="2" type="ORF">FBEOM_8525</name>
</gene>
<dbReference type="AlphaFoldDB" id="A0A9P5AGM9"/>
<evidence type="ECO:0000313" key="2">
    <source>
        <dbReference type="EMBL" id="KAF4337597.1"/>
    </source>
</evidence>
<name>A0A9P5AGM9_9HYPO</name>
<organism evidence="2 3">
    <name type="scientific">Fusarium beomiforme</name>
    <dbReference type="NCBI Taxonomy" id="44412"/>
    <lineage>
        <taxon>Eukaryota</taxon>
        <taxon>Fungi</taxon>
        <taxon>Dikarya</taxon>
        <taxon>Ascomycota</taxon>
        <taxon>Pezizomycotina</taxon>
        <taxon>Sordariomycetes</taxon>
        <taxon>Hypocreomycetidae</taxon>
        <taxon>Hypocreales</taxon>
        <taxon>Nectriaceae</taxon>
        <taxon>Fusarium</taxon>
        <taxon>Fusarium burgessii species complex</taxon>
    </lineage>
</organism>
<keyword evidence="1" id="KW-0812">Transmembrane</keyword>
<evidence type="ECO:0000256" key="1">
    <source>
        <dbReference type="SAM" id="Phobius"/>
    </source>
</evidence>
<reference evidence="2" key="1">
    <citation type="journal article" date="2017" name="Mycologia">
        <title>Fusarium algeriense, sp. nov., a novel toxigenic crown rot pathogen of durum wheat from Algeria is nested in the Fusarium burgessii species complex.</title>
        <authorList>
            <person name="Laraba I."/>
            <person name="Keddad A."/>
            <person name="Boureghda H."/>
            <person name="Abdallah N."/>
            <person name="Vaughan M.M."/>
            <person name="Proctor R.H."/>
            <person name="Busman M."/>
            <person name="O'Donnell K."/>
        </authorList>
    </citation>
    <scope>NUCLEOTIDE SEQUENCE</scope>
    <source>
        <strain evidence="2">NRRL 25174</strain>
    </source>
</reference>
<dbReference type="Proteomes" id="UP000730481">
    <property type="component" value="Unassembled WGS sequence"/>
</dbReference>
<reference evidence="2" key="2">
    <citation type="submission" date="2020-02" db="EMBL/GenBank/DDBJ databases">
        <title>Identification and distribution of gene clusters putatively required for synthesis of sphingolipid metabolism inhibitors in phylogenetically diverse species of the filamentous fungus Fusarium.</title>
        <authorList>
            <person name="Kim H.-S."/>
            <person name="Busman M."/>
            <person name="Brown D.W."/>
            <person name="Divon H."/>
            <person name="Uhlig S."/>
            <person name="Proctor R.H."/>
        </authorList>
    </citation>
    <scope>NUCLEOTIDE SEQUENCE</scope>
    <source>
        <strain evidence="2">NRRL 25174</strain>
    </source>
</reference>
<sequence length="548" mass="60170">MQPTRIQARQRQLWLATLDWTSTISSFLLLPAGILMIVNGHCSQPHGLSADAPMCVGSQLSVQSWLAITGIQFSLLSTILLPRVSSLTVSKCFTGALQTTGMRFDRLLNSLSTAPYSAQLRGSKKVILLRCLTLLVAALVSVLYKFSFVTVDAKGMLAIPKGDAYYNYNSDGNPDADTSYTAIGESDISREYNYALGNGVPTDILSANLIDFLTVNNGSVIAVSDPGKAFERSTDLIVGPKVNATRLTRILNGTVESCNPLLYLRSSFYTLRSIGDFEAIKWPLVKSTPYNNGLRIDFTPWNSTTSNRGGIMDITSLANGSMQAWAAQHSVPSESIYGYRITVNMQYCYGYINWTNSAIFGQFAMEEPTDIQCRPFPFNLTVWKQTLWAFNAKAFMQAACAGKVDIDDSFWMTALPLIPIISDHASVSREFRPPEERNPRCSKIALDSFAVSDGMIRASRTGMTALGMGLQGLAVVAAIMGICLIIWPRLPLLTEWPAQWLALAEGLNRTLVKETVKGGANEAITESEILMFLSSTEDNELRLTYVKP</sequence>
<feature type="transmembrane region" description="Helical" evidence="1">
    <location>
        <begin position="12"/>
        <end position="38"/>
    </location>
</feature>
<dbReference type="EMBL" id="PVQB02000394">
    <property type="protein sequence ID" value="KAF4337597.1"/>
    <property type="molecule type" value="Genomic_DNA"/>
</dbReference>
<keyword evidence="1" id="KW-1133">Transmembrane helix</keyword>
<evidence type="ECO:0000313" key="3">
    <source>
        <dbReference type="Proteomes" id="UP000730481"/>
    </source>
</evidence>
<proteinExistence type="predicted"/>
<feature type="transmembrane region" description="Helical" evidence="1">
    <location>
        <begin position="465"/>
        <end position="487"/>
    </location>
</feature>
<protein>
    <submittedName>
        <fullName evidence="2">Uncharacterized protein</fullName>
    </submittedName>
</protein>
<keyword evidence="1" id="KW-0472">Membrane</keyword>
<dbReference type="OrthoDB" id="2590365at2759"/>
<accession>A0A9P5AGM9</accession>
<comment type="caution">
    <text evidence="2">The sequence shown here is derived from an EMBL/GenBank/DDBJ whole genome shotgun (WGS) entry which is preliminary data.</text>
</comment>
<feature type="transmembrane region" description="Helical" evidence="1">
    <location>
        <begin position="127"/>
        <end position="146"/>
    </location>
</feature>